<reference evidence="2" key="1">
    <citation type="journal article" name="BMC Genomics">
        <title>Long-read sequencing and de novo genome assembly of marine medaka (Oryzias melastigma).</title>
        <authorList>
            <person name="Liang P."/>
            <person name="Saqib H.S.A."/>
            <person name="Ni X."/>
            <person name="Shen Y."/>
        </authorList>
    </citation>
    <scope>NUCLEOTIDE SEQUENCE</scope>
    <source>
        <strain evidence="2">Bigg-433</strain>
    </source>
</reference>
<organism evidence="2 3">
    <name type="scientific">Oryzias melastigma</name>
    <name type="common">Marine medaka</name>
    <dbReference type="NCBI Taxonomy" id="30732"/>
    <lineage>
        <taxon>Eukaryota</taxon>
        <taxon>Metazoa</taxon>
        <taxon>Chordata</taxon>
        <taxon>Craniata</taxon>
        <taxon>Vertebrata</taxon>
        <taxon>Euteleostomi</taxon>
        <taxon>Actinopterygii</taxon>
        <taxon>Neopterygii</taxon>
        <taxon>Teleostei</taxon>
        <taxon>Neoteleostei</taxon>
        <taxon>Acanthomorphata</taxon>
        <taxon>Ovalentaria</taxon>
        <taxon>Atherinomorphae</taxon>
        <taxon>Beloniformes</taxon>
        <taxon>Adrianichthyidae</taxon>
        <taxon>Oryziinae</taxon>
        <taxon>Oryzias</taxon>
    </lineage>
</organism>
<accession>A0A834CGF8</accession>
<protein>
    <recommendedName>
        <fullName evidence="4">Secreted peptide</fullName>
    </recommendedName>
</protein>
<evidence type="ECO:0008006" key="4">
    <source>
        <dbReference type="Google" id="ProtNLM"/>
    </source>
</evidence>
<gene>
    <name evidence="2" type="ORF">FQA47_005287</name>
</gene>
<evidence type="ECO:0000256" key="1">
    <source>
        <dbReference type="SAM" id="SignalP"/>
    </source>
</evidence>
<evidence type="ECO:0000313" key="3">
    <source>
        <dbReference type="Proteomes" id="UP000646548"/>
    </source>
</evidence>
<sequence>MPGWLVSSAGVCCPHLGLRVFVPVSLFIFCFGLDEHIVPPGEGVEPYVSCSPALFTPPPSALIGFLFYCGWIVAL</sequence>
<dbReference type="Proteomes" id="UP000646548">
    <property type="component" value="Unassembled WGS sequence"/>
</dbReference>
<feature type="signal peptide" evidence="1">
    <location>
        <begin position="1"/>
        <end position="32"/>
    </location>
</feature>
<keyword evidence="1" id="KW-0732">Signal</keyword>
<comment type="caution">
    <text evidence="2">The sequence shown here is derived from an EMBL/GenBank/DDBJ whole genome shotgun (WGS) entry which is preliminary data.</text>
</comment>
<feature type="chain" id="PRO_5032296601" description="Secreted peptide" evidence="1">
    <location>
        <begin position="33"/>
        <end position="75"/>
    </location>
</feature>
<name>A0A834CGF8_ORYME</name>
<evidence type="ECO:0000313" key="2">
    <source>
        <dbReference type="EMBL" id="KAF6727374.1"/>
    </source>
</evidence>
<dbReference type="AlphaFoldDB" id="A0A834CGF8"/>
<proteinExistence type="predicted"/>
<dbReference type="EMBL" id="WKFB01000306">
    <property type="protein sequence ID" value="KAF6727374.1"/>
    <property type="molecule type" value="Genomic_DNA"/>
</dbReference>